<feature type="domain" description="Peptidase S1" evidence="2">
    <location>
        <begin position="155"/>
        <end position="451"/>
    </location>
</feature>
<reference evidence="3 4" key="1">
    <citation type="submission" date="2013-04" db="EMBL/GenBank/DDBJ databases">
        <title>The Genome Sequence of Parabacteroides goldsteinii DSM 19448.</title>
        <authorList>
            <consortium name="The Broad Institute Genomics Platform"/>
            <person name="Earl A."/>
            <person name="Ward D."/>
            <person name="Feldgarden M."/>
            <person name="Gevers D."/>
            <person name="Martens E."/>
            <person name="Sakamoto M."/>
            <person name="Benno Y."/>
            <person name="Song Y."/>
            <person name="Liu C."/>
            <person name="Lee J."/>
            <person name="Bolanos M."/>
            <person name="Vaisanen M.L."/>
            <person name="Finegold S.M."/>
            <person name="Walker B."/>
            <person name="Young S."/>
            <person name="Zeng Q."/>
            <person name="Gargeya S."/>
            <person name="Fitzgerald M."/>
            <person name="Haas B."/>
            <person name="Abouelleil A."/>
            <person name="Allen A.W."/>
            <person name="Alvarado L."/>
            <person name="Arachchi H.M."/>
            <person name="Berlin A.M."/>
            <person name="Chapman S.B."/>
            <person name="Gainer-Dewar J."/>
            <person name="Goldberg J."/>
            <person name="Griggs A."/>
            <person name="Gujja S."/>
            <person name="Hansen M."/>
            <person name="Howarth C."/>
            <person name="Imamovic A."/>
            <person name="Ireland A."/>
            <person name="Larimer J."/>
            <person name="McCowan C."/>
            <person name="Murphy C."/>
            <person name="Pearson M."/>
            <person name="Poon T.W."/>
            <person name="Priest M."/>
            <person name="Roberts A."/>
            <person name="Saif S."/>
            <person name="Shea T."/>
            <person name="Sisk P."/>
            <person name="Sykes S."/>
            <person name="Wortman J."/>
            <person name="Nusbaum C."/>
            <person name="Birren B."/>
        </authorList>
    </citation>
    <scope>NUCLEOTIDE SEQUENCE [LARGE SCALE GENOMIC DNA]</scope>
    <source>
        <strain evidence="3 4">DSM 19448</strain>
    </source>
</reference>
<dbReference type="PANTHER" id="PTHR36234:SF5">
    <property type="entry name" value="LYSYL ENDOPEPTIDASE"/>
    <property type="match status" value="1"/>
</dbReference>
<dbReference type="STRING" id="927665.HMPREF1535_01460"/>
<dbReference type="PROSITE" id="PS50240">
    <property type="entry name" value="TRYPSIN_DOM"/>
    <property type="match status" value="1"/>
</dbReference>
<name>A0A0F5JGF9_9BACT</name>
<proteinExistence type="predicted"/>
<feature type="chain" id="PRO_5002489909" evidence="1">
    <location>
        <begin position="21"/>
        <end position="746"/>
    </location>
</feature>
<dbReference type="InterPro" id="IPR018114">
    <property type="entry name" value="TRYPSIN_HIS"/>
</dbReference>
<evidence type="ECO:0000313" key="4">
    <source>
        <dbReference type="Proteomes" id="UP000033047"/>
    </source>
</evidence>
<dbReference type="InterPro" id="IPR043504">
    <property type="entry name" value="Peptidase_S1_PA_chymotrypsin"/>
</dbReference>
<dbReference type="Pfam" id="PF13365">
    <property type="entry name" value="Trypsin_2"/>
    <property type="match status" value="1"/>
</dbReference>
<sequence>MNMKKLVTLFFLCLLVSAHLTGQISHGGRPLPMTILSTRSGSMFQEMPAFDIAEQLRIDSLNESDLRSSFHFAYKFMTDFTPDNSGSWFTQADGTRVWRLGIRSAGAYSINVLFSEYEIPEGAQLFLYNPDQTHILGAFNHLNNSELGILPVSPVQGDELVIEYQEPANVPFHGKLKVGEVNHDYRNIRGYEPQEYSRTYLGCIKTLACLQESTDKYNEIGRSVVLLIINGTDFCTGTLINNTSNDGTPYLLTASHCLNKQFSIENPDYEMIAGNIVTYFNYESPLCDPVMRGTEEMSMASTRFKATNEQTDMALLQLMETPPAYYQPYYAGWNAKDQGTAPYVGIHHPEGTVKRLSTTEEVELTTFNSPVGNFIKNGHWHIKEWSDGSTAGGSSGSGLFDSNGLVIGGLSGGESDCPRPYNDFYFALSQNWEISPDADKQLKIWLDPAGTNSERICKGLDPYSATPCLRLSNIKESGKANTIESTPLPSPGTGPAFGNNSLGMNEFAEAYKITGNAKIYGTYIVNPAISKMSDLEVEITVYNGSDKPETLLYSESFSPSFVTLNDKSAFIDSTKPMNRDQESFITFKEPIDVSGNFFIGYKIKSAAGNTFFSAFNLPKGETSKNTVWINYKGQWIEATSHPASPMSTSLFIDPVIQYNTASANTSINESNPIRIFVETASKAIHVLLPETIRQARYSVLSMEGKTLQNGTVHSGQNIITATTATSGIYLVQISYGNECFTQKILF</sequence>
<dbReference type="RefSeq" id="WP_046145701.1">
    <property type="nucleotide sequence ID" value="NZ_KQ033912.1"/>
</dbReference>
<dbReference type="PROSITE" id="PS00134">
    <property type="entry name" value="TRYPSIN_HIS"/>
    <property type="match status" value="1"/>
</dbReference>
<keyword evidence="1" id="KW-0732">Signal</keyword>
<dbReference type="InterPro" id="IPR009003">
    <property type="entry name" value="Peptidase_S1_PA"/>
</dbReference>
<dbReference type="PATRIC" id="fig|927665.4.peg.1492"/>
<dbReference type="NCBIfam" id="TIGR04183">
    <property type="entry name" value="Por_Secre_tail"/>
    <property type="match status" value="1"/>
</dbReference>
<dbReference type="GO" id="GO:0006508">
    <property type="term" value="P:proteolysis"/>
    <property type="evidence" value="ECO:0007669"/>
    <property type="project" value="InterPro"/>
</dbReference>
<dbReference type="EMBL" id="AQHV01000010">
    <property type="protein sequence ID" value="KKB56808.1"/>
    <property type="molecule type" value="Genomic_DNA"/>
</dbReference>
<accession>A0A0F5JGF9</accession>
<dbReference type="PANTHER" id="PTHR36234">
    <property type="entry name" value="LYSYL ENDOPEPTIDASE"/>
    <property type="match status" value="1"/>
</dbReference>
<dbReference type="AlphaFoldDB" id="A0A0F5JGF9"/>
<evidence type="ECO:0000259" key="2">
    <source>
        <dbReference type="PROSITE" id="PS50240"/>
    </source>
</evidence>
<dbReference type="InterPro" id="IPR001254">
    <property type="entry name" value="Trypsin_dom"/>
</dbReference>
<feature type="signal peptide" evidence="1">
    <location>
        <begin position="1"/>
        <end position="20"/>
    </location>
</feature>
<protein>
    <submittedName>
        <fullName evidence="3">Por secretion system C-terminal sorting domain-containing protein</fullName>
    </submittedName>
</protein>
<organism evidence="3 4">
    <name type="scientific">Parabacteroides goldsteinii DSM 19448 = WAL 12034</name>
    <dbReference type="NCBI Taxonomy" id="927665"/>
    <lineage>
        <taxon>Bacteria</taxon>
        <taxon>Pseudomonadati</taxon>
        <taxon>Bacteroidota</taxon>
        <taxon>Bacteroidia</taxon>
        <taxon>Bacteroidales</taxon>
        <taxon>Tannerellaceae</taxon>
        <taxon>Parabacteroides</taxon>
    </lineage>
</organism>
<comment type="caution">
    <text evidence="3">The sequence shown here is derived from an EMBL/GenBank/DDBJ whole genome shotgun (WGS) entry which is preliminary data.</text>
</comment>
<dbReference type="SUPFAM" id="SSF50494">
    <property type="entry name" value="Trypsin-like serine proteases"/>
    <property type="match status" value="1"/>
</dbReference>
<evidence type="ECO:0000313" key="3">
    <source>
        <dbReference type="EMBL" id="KKB56808.1"/>
    </source>
</evidence>
<dbReference type="Proteomes" id="UP000033047">
    <property type="component" value="Unassembled WGS sequence"/>
</dbReference>
<dbReference type="InterPro" id="IPR026444">
    <property type="entry name" value="Secre_tail"/>
</dbReference>
<gene>
    <name evidence="3" type="ORF">HMPREF1535_01460</name>
</gene>
<dbReference type="GO" id="GO:0004252">
    <property type="term" value="F:serine-type endopeptidase activity"/>
    <property type="evidence" value="ECO:0007669"/>
    <property type="project" value="InterPro"/>
</dbReference>
<dbReference type="HOGENOM" id="CLU_021087_0_0_10"/>
<evidence type="ECO:0000256" key="1">
    <source>
        <dbReference type="SAM" id="SignalP"/>
    </source>
</evidence>
<dbReference type="Gene3D" id="2.40.10.10">
    <property type="entry name" value="Trypsin-like serine proteases"/>
    <property type="match status" value="2"/>
</dbReference>